<gene>
    <name evidence="2" type="ORF">HNQ08_003615</name>
</gene>
<dbReference type="Proteomes" id="UP000552709">
    <property type="component" value="Unassembled WGS sequence"/>
</dbReference>
<feature type="transmembrane region" description="Helical" evidence="1">
    <location>
        <begin position="172"/>
        <end position="191"/>
    </location>
</feature>
<reference evidence="2 3" key="1">
    <citation type="submission" date="2020-08" db="EMBL/GenBank/DDBJ databases">
        <title>Genomic Encyclopedia of Type Strains, Phase IV (KMG-IV): sequencing the most valuable type-strain genomes for metagenomic binning, comparative biology and taxonomic classification.</title>
        <authorList>
            <person name="Goeker M."/>
        </authorList>
    </citation>
    <scope>NUCLEOTIDE SEQUENCE [LARGE SCALE GENOMIC DNA]</scope>
    <source>
        <strain evidence="2 3">DSM 27939</strain>
    </source>
</reference>
<comment type="caution">
    <text evidence="2">The sequence shown here is derived from an EMBL/GenBank/DDBJ whole genome shotgun (WGS) entry which is preliminary data.</text>
</comment>
<dbReference type="RefSeq" id="WP_184134998.1">
    <property type="nucleotide sequence ID" value="NZ_JACHFL010000011.1"/>
</dbReference>
<name>A0A7W8NHY5_9DEIO</name>
<keyword evidence="1" id="KW-0812">Transmembrane</keyword>
<keyword evidence="3" id="KW-1185">Reference proteome</keyword>
<evidence type="ECO:0000256" key="1">
    <source>
        <dbReference type="SAM" id="Phobius"/>
    </source>
</evidence>
<dbReference type="AlphaFoldDB" id="A0A7W8NHY5"/>
<keyword evidence="1" id="KW-1133">Transmembrane helix</keyword>
<proteinExistence type="predicted"/>
<accession>A0A7W8NHY5</accession>
<dbReference type="EMBL" id="JACHFL010000011">
    <property type="protein sequence ID" value="MBB5364502.1"/>
    <property type="molecule type" value="Genomic_DNA"/>
</dbReference>
<feature type="transmembrane region" description="Helical" evidence="1">
    <location>
        <begin position="12"/>
        <end position="31"/>
    </location>
</feature>
<sequence>MEIMDALKEIGITGRLILIPLLVYGAWNVGLRLFSDSSSWTTPFEARRRNRVKILDEQIHSEPDPDLKRVLEEQRGMLVFQEATGIVTLPARRQELIKLQQRCAHRFGWQAIKKALPHLKFTDKGHLKRGVSLFARGVMTLFLASSVVLLALALYVGLSMQAPTPVTADTRLIYALAQFLTEMLLLGLAMLTAQPAIPILRAIQLQRWILPTTQSAVVHTPETEGAV</sequence>
<protein>
    <submittedName>
        <fullName evidence="2">Uncharacterized protein</fullName>
    </submittedName>
</protein>
<organism evidence="2 3">
    <name type="scientific">Deinococcus humi</name>
    <dbReference type="NCBI Taxonomy" id="662880"/>
    <lineage>
        <taxon>Bacteria</taxon>
        <taxon>Thermotogati</taxon>
        <taxon>Deinococcota</taxon>
        <taxon>Deinococci</taxon>
        <taxon>Deinococcales</taxon>
        <taxon>Deinococcaceae</taxon>
        <taxon>Deinococcus</taxon>
    </lineage>
</organism>
<evidence type="ECO:0000313" key="2">
    <source>
        <dbReference type="EMBL" id="MBB5364502.1"/>
    </source>
</evidence>
<keyword evidence="1" id="KW-0472">Membrane</keyword>
<feature type="transmembrane region" description="Helical" evidence="1">
    <location>
        <begin position="133"/>
        <end position="160"/>
    </location>
</feature>
<evidence type="ECO:0000313" key="3">
    <source>
        <dbReference type="Proteomes" id="UP000552709"/>
    </source>
</evidence>